<accession>K1RBE3</accession>
<proteinExistence type="predicted"/>
<organism evidence="2">
    <name type="scientific">Magallana gigas</name>
    <name type="common">Pacific oyster</name>
    <name type="synonym">Crassostrea gigas</name>
    <dbReference type="NCBI Taxonomy" id="29159"/>
    <lineage>
        <taxon>Eukaryota</taxon>
        <taxon>Metazoa</taxon>
        <taxon>Spiralia</taxon>
        <taxon>Lophotrochozoa</taxon>
        <taxon>Mollusca</taxon>
        <taxon>Bivalvia</taxon>
        <taxon>Autobranchia</taxon>
        <taxon>Pteriomorphia</taxon>
        <taxon>Ostreida</taxon>
        <taxon>Ostreoidea</taxon>
        <taxon>Ostreidae</taxon>
        <taxon>Magallana</taxon>
    </lineage>
</organism>
<feature type="compositionally biased region" description="Polar residues" evidence="1">
    <location>
        <begin position="21"/>
        <end position="40"/>
    </location>
</feature>
<evidence type="ECO:0000256" key="1">
    <source>
        <dbReference type="SAM" id="MobiDB-lite"/>
    </source>
</evidence>
<dbReference type="AlphaFoldDB" id="K1RBE3"/>
<dbReference type="InParanoid" id="K1RBE3"/>
<dbReference type="HOGENOM" id="CLU_084307_0_0_1"/>
<evidence type="ECO:0000313" key="2">
    <source>
        <dbReference type="EMBL" id="EKC31421.1"/>
    </source>
</evidence>
<name>K1RBE3_MAGGI</name>
<dbReference type="EMBL" id="JH817610">
    <property type="protein sequence ID" value="EKC31421.1"/>
    <property type="molecule type" value="Genomic_DNA"/>
</dbReference>
<gene>
    <name evidence="2" type="ORF">CGI_10013313</name>
</gene>
<protein>
    <submittedName>
        <fullName evidence="2">Uncharacterized protein</fullName>
    </submittedName>
</protein>
<reference evidence="2" key="1">
    <citation type="journal article" date="2012" name="Nature">
        <title>The oyster genome reveals stress adaptation and complexity of shell formation.</title>
        <authorList>
            <person name="Zhang G."/>
            <person name="Fang X."/>
            <person name="Guo X."/>
            <person name="Li L."/>
            <person name="Luo R."/>
            <person name="Xu F."/>
            <person name="Yang P."/>
            <person name="Zhang L."/>
            <person name="Wang X."/>
            <person name="Qi H."/>
            <person name="Xiong Z."/>
            <person name="Que H."/>
            <person name="Xie Y."/>
            <person name="Holland P.W."/>
            <person name="Paps J."/>
            <person name="Zhu Y."/>
            <person name="Wu F."/>
            <person name="Chen Y."/>
            <person name="Wang J."/>
            <person name="Peng C."/>
            <person name="Meng J."/>
            <person name="Yang L."/>
            <person name="Liu J."/>
            <person name="Wen B."/>
            <person name="Zhang N."/>
            <person name="Huang Z."/>
            <person name="Zhu Q."/>
            <person name="Feng Y."/>
            <person name="Mount A."/>
            <person name="Hedgecock D."/>
            <person name="Xu Z."/>
            <person name="Liu Y."/>
            <person name="Domazet-Loso T."/>
            <person name="Du Y."/>
            <person name="Sun X."/>
            <person name="Zhang S."/>
            <person name="Liu B."/>
            <person name="Cheng P."/>
            <person name="Jiang X."/>
            <person name="Li J."/>
            <person name="Fan D."/>
            <person name="Wang W."/>
            <person name="Fu W."/>
            <person name="Wang T."/>
            <person name="Wang B."/>
            <person name="Zhang J."/>
            <person name="Peng Z."/>
            <person name="Li Y."/>
            <person name="Li N."/>
            <person name="Wang J."/>
            <person name="Chen M."/>
            <person name="He Y."/>
            <person name="Tan F."/>
            <person name="Song X."/>
            <person name="Zheng Q."/>
            <person name="Huang R."/>
            <person name="Yang H."/>
            <person name="Du X."/>
            <person name="Chen L."/>
            <person name="Yang M."/>
            <person name="Gaffney P.M."/>
            <person name="Wang S."/>
            <person name="Luo L."/>
            <person name="She Z."/>
            <person name="Ming Y."/>
            <person name="Huang W."/>
            <person name="Zhang S."/>
            <person name="Huang B."/>
            <person name="Zhang Y."/>
            <person name="Qu T."/>
            <person name="Ni P."/>
            <person name="Miao G."/>
            <person name="Wang J."/>
            <person name="Wang Q."/>
            <person name="Steinberg C.E."/>
            <person name="Wang H."/>
            <person name="Li N."/>
            <person name="Qian L."/>
            <person name="Zhang G."/>
            <person name="Li Y."/>
            <person name="Yang H."/>
            <person name="Liu X."/>
            <person name="Wang J."/>
            <person name="Yin Y."/>
            <person name="Wang J."/>
        </authorList>
    </citation>
    <scope>NUCLEOTIDE SEQUENCE [LARGE SCALE GENOMIC DNA]</scope>
    <source>
        <strain evidence="2">05x7-T-G4-1.051#20</strain>
    </source>
</reference>
<feature type="region of interest" description="Disordered" evidence="1">
    <location>
        <begin position="21"/>
        <end position="42"/>
    </location>
</feature>
<sequence length="264" mass="30052">MPPFINTEKEKNTFPTEHVVSSYNDFSDDTTNTGRLSENTGAEEESLVSVEQIFQNMRQREMEILLRVGFLELDKETPSKSVANSIADRGTSEVEVEHRHDSVIFHEENKQNSATARSDIDLPGDEGWNVPQLTAEELYQRIRQKEIETSKTRLSEENDTQNRPSVTVEKLYQKIGQREIDTSQKARFLGAASSSTLLMSGGETQSEPDKMTVEEFFQSIRQHDVNILVRSGYPGASYYELDSDDSASDIVKFVKKILEYVFHL</sequence>